<accession>A0A453E4N5</accession>
<dbReference type="GO" id="GO:0071944">
    <property type="term" value="C:cell periphery"/>
    <property type="evidence" value="ECO:0007669"/>
    <property type="project" value="TreeGrafter"/>
</dbReference>
<reference evidence="3" key="3">
    <citation type="journal article" date="2017" name="Nature">
        <title>Genome sequence of the progenitor of the wheat D genome Aegilops tauschii.</title>
        <authorList>
            <person name="Luo M.C."/>
            <person name="Gu Y.Q."/>
            <person name="Puiu D."/>
            <person name="Wang H."/>
            <person name="Twardziok S.O."/>
            <person name="Deal K.R."/>
            <person name="Huo N."/>
            <person name="Zhu T."/>
            <person name="Wang L."/>
            <person name="Wang Y."/>
            <person name="McGuire P.E."/>
            <person name="Liu S."/>
            <person name="Long H."/>
            <person name="Ramasamy R.K."/>
            <person name="Rodriguez J.C."/>
            <person name="Van S.L."/>
            <person name="Yuan L."/>
            <person name="Wang Z."/>
            <person name="Xia Z."/>
            <person name="Xiao L."/>
            <person name="Anderson O.D."/>
            <person name="Ouyang S."/>
            <person name="Liang Y."/>
            <person name="Zimin A.V."/>
            <person name="Pertea G."/>
            <person name="Qi P."/>
            <person name="Bennetzen J.L."/>
            <person name="Dai X."/>
            <person name="Dawson M.W."/>
            <person name="Muller H.G."/>
            <person name="Kugler K."/>
            <person name="Rivarola-Duarte L."/>
            <person name="Spannagl M."/>
            <person name="Mayer K.F.X."/>
            <person name="Lu F.H."/>
            <person name="Bevan M.W."/>
            <person name="Leroy P."/>
            <person name="Li P."/>
            <person name="You F.M."/>
            <person name="Sun Q."/>
            <person name="Liu Z."/>
            <person name="Lyons E."/>
            <person name="Wicker T."/>
            <person name="Salzberg S.L."/>
            <person name="Devos K.M."/>
            <person name="Dvorak J."/>
        </authorList>
    </citation>
    <scope>NUCLEOTIDE SEQUENCE [LARGE SCALE GENOMIC DNA]</scope>
    <source>
        <strain evidence="3">cv. AL8/78</strain>
    </source>
</reference>
<keyword evidence="2" id="KW-1133">Transmembrane helix</keyword>
<dbReference type="Pfam" id="PF01190">
    <property type="entry name" value="Pollen_Ole_e_1"/>
    <property type="match status" value="1"/>
</dbReference>
<organism evidence="3 4">
    <name type="scientific">Aegilops tauschii subsp. strangulata</name>
    <name type="common">Goatgrass</name>
    <dbReference type="NCBI Taxonomy" id="200361"/>
    <lineage>
        <taxon>Eukaryota</taxon>
        <taxon>Viridiplantae</taxon>
        <taxon>Streptophyta</taxon>
        <taxon>Embryophyta</taxon>
        <taxon>Tracheophyta</taxon>
        <taxon>Spermatophyta</taxon>
        <taxon>Magnoliopsida</taxon>
        <taxon>Liliopsida</taxon>
        <taxon>Poales</taxon>
        <taxon>Poaceae</taxon>
        <taxon>BOP clade</taxon>
        <taxon>Pooideae</taxon>
        <taxon>Triticodae</taxon>
        <taxon>Triticeae</taxon>
        <taxon>Triticinae</taxon>
        <taxon>Aegilops</taxon>
    </lineage>
</organism>
<reference evidence="3" key="5">
    <citation type="journal article" date="2021" name="G3 (Bethesda)">
        <title>Aegilops tauschii genome assembly Aet v5.0 features greater sequence contiguity and improved annotation.</title>
        <authorList>
            <person name="Wang L."/>
            <person name="Zhu T."/>
            <person name="Rodriguez J.C."/>
            <person name="Deal K.R."/>
            <person name="Dubcovsky J."/>
            <person name="McGuire P.E."/>
            <person name="Lux T."/>
            <person name="Spannagl M."/>
            <person name="Mayer K.F.X."/>
            <person name="Baldrich P."/>
            <person name="Meyers B.C."/>
            <person name="Huo N."/>
            <person name="Gu Y.Q."/>
            <person name="Zhou H."/>
            <person name="Devos K.M."/>
            <person name="Bennetzen J.L."/>
            <person name="Unver T."/>
            <person name="Budak H."/>
            <person name="Gulick P.J."/>
            <person name="Galiba G."/>
            <person name="Kalapos B."/>
            <person name="Nelson D.R."/>
            <person name="Li P."/>
            <person name="You F.M."/>
            <person name="Luo M.C."/>
            <person name="Dvorak J."/>
        </authorList>
    </citation>
    <scope>NUCLEOTIDE SEQUENCE [LARGE SCALE GENOMIC DNA]</scope>
    <source>
        <strain evidence="3">cv. AL8/78</strain>
    </source>
</reference>
<protein>
    <submittedName>
        <fullName evidence="3">Uncharacterized protein</fullName>
    </submittedName>
</protein>
<keyword evidence="2" id="KW-0472">Membrane</keyword>
<feature type="transmembrane region" description="Helical" evidence="2">
    <location>
        <begin position="21"/>
        <end position="42"/>
    </location>
</feature>
<dbReference type="AlphaFoldDB" id="A0A453E4N5"/>
<dbReference type="PANTHER" id="PTHR33470:SF4">
    <property type="entry name" value="OS01G0164025 PROTEIN"/>
    <property type="match status" value="1"/>
</dbReference>
<dbReference type="STRING" id="200361.A0A453E4N5"/>
<reference evidence="4" key="2">
    <citation type="journal article" date="2017" name="Nat. Plants">
        <title>The Aegilops tauschii genome reveals multiple impacts of transposons.</title>
        <authorList>
            <person name="Zhao G."/>
            <person name="Zou C."/>
            <person name="Li K."/>
            <person name="Wang K."/>
            <person name="Li T."/>
            <person name="Gao L."/>
            <person name="Zhang X."/>
            <person name="Wang H."/>
            <person name="Yang Z."/>
            <person name="Liu X."/>
            <person name="Jiang W."/>
            <person name="Mao L."/>
            <person name="Kong X."/>
            <person name="Jiao Y."/>
            <person name="Jia J."/>
        </authorList>
    </citation>
    <scope>NUCLEOTIDE SEQUENCE [LARGE SCALE GENOMIC DNA]</scope>
    <source>
        <strain evidence="4">cv. AL8/78</strain>
    </source>
</reference>
<keyword evidence="1" id="KW-0732">Signal</keyword>
<evidence type="ECO:0000313" key="4">
    <source>
        <dbReference type="Proteomes" id="UP000015105"/>
    </source>
</evidence>
<evidence type="ECO:0000256" key="2">
    <source>
        <dbReference type="SAM" id="Phobius"/>
    </source>
</evidence>
<name>A0A453E4N5_AEGTS</name>
<dbReference type="Gramene" id="AET3Gv20220600.1">
    <property type="protein sequence ID" value="AET3Gv20220600.1"/>
    <property type="gene ID" value="AET3Gv20220600"/>
</dbReference>
<proteinExistence type="predicted"/>
<dbReference type="EnsemblPlants" id="AET3Gv20220600.1">
    <property type="protein sequence ID" value="AET3Gv20220600.1"/>
    <property type="gene ID" value="AET3Gv20220600"/>
</dbReference>
<keyword evidence="2" id="KW-0812">Transmembrane</keyword>
<dbReference type="Proteomes" id="UP000015105">
    <property type="component" value="Chromosome 3D"/>
</dbReference>
<reference evidence="3" key="4">
    <citation type="submission" date="2019-03" db="UniProtKB">
        <authorList>
            <consortium name="EnsemblPlants"/>
        </authorList>
    </citation>
    <scope>IDENTIFICATION</scope>
</reference>
<evidence type="ECO:0000256" key="1">
    <source>
        <dbReference type="ARBA" id="ARBA00022729"/>
    </source>
</evidence>
<dbReference type="PANTHER" id="PTHR33470">
    <property type="entry name" value="OS01G0164075 PROTEIN"/>
    <property type="match status" value="1"/>
</dbReference>
<sequence>KASCEIVSTDLARTHGVQSSLLAMATYLPLAVLVALLAATGASAHGYSQTPSPTPGPAAKCDKVMLKVEGVVYCQSCTHRNSWCLDGATALPGAKVTVTCRDAKNRVMASRTPVADGNGYFLAEFDVAEKADYYKGDPAKACFVRLLASPDRKCDDLTNVNYGIEGAPLRHEGKRWSGKGYENVVYAAGPLSFKPDTCAPRGHY</sequence>
<evidence type="ECO:0000313" key="3">
    <source>
        <dbReference type="EnsemblPlants" id="AET3Gv20220600.1"/>
    </source>
</evidence>
<reference evidence="4" key="1">
    <citation type="journal article" date="2014" name="Science">
        <title>Ancient hybridizations among the ancestral genomes of bread wheat.</title>
        <authorList>
            <consortium name="International Wheat Genome Sequencing Consortium,"/>
            <person name="Marcussen T."/>
            <person name="Sandve S.R."/>
            <person name="Heier L."/>
            <person name="Spannagl M."/>
            <person name="Pfeifer M."/>
            <person name="Jakobsen K.S."/>
            <person name="Wulff B.B."/>
            <person name="Steuernagel B."/>
            <person name="Mayer K.F."/>
            <person name="Olsen O.A."/>
        </authorList>
    </citation>
    <scope>NUCLEOTIDE SEQUENCE [LARGE SCALE GENOMIC DNA]</scope>
    <source>
        <strain evidence="4">cv. AL8/78</strain>
    </source>
</reference>
<keyword evidence="4" id="KW-1185">Reference proteome</keyword>